<sequence>MLGLGGTVDYEIVWDSGVLEGLIREYDIRADELTTSVPVTSERALVVTLLAFVRDGVGGERFVASSEIIETFSARFEREITLGGTCVRAAIAMRTLGVTCTLHLVSIDDHVRRLLPEGCAYICSAEQDSTDPHLIVQFGAGVRVAAGDIDFTAPHPNRIIYANDPPNRDLVIAEELGDVLSTADVFMVAGFNVIQDEVLLEERLARIADDIDRMPAGSLVFYEDAGYHIPEFATRVRDRILDRIDVYSMNEDEMQAYLGRGVDLLDVDDVERALEDLHTAIPAATLVVHTKYWSLARGQRAAELREALQGGITMASTRYCYGDGFTAGDYEAVGRLLVHREGAALSQTLESRDSESTVAIPAFVLDARTPTTIGLGDSFVGGFIEAHDRFRHGRRWISAT</sequence>
<evidence type="ECO:0000256" key="3">
    <source>
        <dbReference type="ARBA" id="ARBA00022723"/>
    </source>
</evidence>
<keyword evidence="8" id="KW-1185">Reference proteome</keyword>
<evidence type="ECO:0000256" key="1">
    <source>
        <dbReference type="ARBA" id="ARBA00022490"/>
    </source>
</evidence>
<evidence type="ECO:0000256" key="2">
    <source>
        <dbReference type="ARBA" id="ARBA00022679"/>
    </source>
</evidence>
<evidence type="ECO:0000256" key="5">
    <source>
        <dbReference type="ARBA" id="ARBA00022842"/>
    </source>
</evidence>
<gene>
    <name evidence="7" type="ORF">SANBI_000286</name>
</gene>
<dbReference type="SUPFAM" id="SSF53613">
    <property type="entry name" value="Ribokinase-like"/>
    <property type="match status" value="1"/>
</dbReference>
<organism evidence="7 8">
    <name type="scientific">Sanguibacter biliveldensis</name>
    <dbReference type="NCBI Taxonomy" id="3030830"/>
    <lineage>
        <taxon>Bacteria</taxon>
        <taxon>Bacillati</taxon>
        <taxon>Actinomycetota</taxon>
        <taxon>Actinomycetes</taxon>
        <taxon>Micrococcales</taxon>
        <taxon>Sanguibacteraceae</taxon>
        <taxon>Sanguibacter</taxon>
    </lineage>
</organism>
<keyword evidence="5" id="KW-0460">Magnesium</keyword>
<dbReference type="GO" id="GO:0016301">
    <property type="term" value="F:kinase activity"/>
    <property type="evidence" value="ECO:0007669"/>
    <property type="project" value="UniProtKB-KW"/>
</dbReference>
<evidence type="ECO:0000256" key="4">
    <source>
        <dbReference type="ARBA" id="ARBA00022777"/>
    </source>
</evidence>
<dbReference type="InterPro" id="IPR007666">
    <property type="entry name" value="ADP_PFK/GK"/>
</dbReference>
<dbReference type="GO" id="GO:0016773">
    <property type="term" value="F:phosphotransferase activity, alcohol group as acceptor"/>
    <property type="evidence" value="ECO:0007669"/>
    <property type="project" value="InterPro"/>
</dbReference>
<dbReference type="Proteomes" id="UP001304340">
    <property type="component" value="Chromosome"/>
</dbReference>
<reference evidence="8" key="1">
    <citation type="submission" date="2023-11" db="EMBL/GenBank/DDBJ databases">
        <authorList>
            <person name="Helweg L.P."/>
            <person name="Kiel A."/>
            <person name="Hitz F."/>
            <person name="Ruckert-Reed C."/>
            <person name="Busche T."/>
            <person name="Kaltschmidt B."/>
            <person name="Kaltschmidt C."/>
        </authorList>
    </citation>
    <scope>NUCLEOTIDE SEQUENCE [LARGE SCALE GENOMIC DNA]</scope>
    <source>
        <strain evidence="8">4.1</strain>
    </source>
</reference>
<dbReference type="PANTHER" id="PTHR21208:SF1">
    <property type="entry name" value="ADP-DEPENDENT GLUCOKINASE"/>
    <property type="match status" value="1"/>
</dbReference>
<dbReference type="EMBL" id="CP138359">
    <property type="protein sequence ID" value="WPF82675.1"/>
    <property type="molecule type" value="Genomic_DNA"/>
</dbReference>
<keyword evidence="2" id="KW-0808">Transferase</keyword>
<evidence type="ECO:0008006" key="9">
    <source>
        <dbReference type="Google" id="ProtNLM"/>
    </source>
</evidence>
<dbReference type="GO" id="GO:0006096">
    <property type="term" value="P:glycolytic process"/>
    <property type="evidence" value="ECO:0007669"/>
    <property type="project" value="UniProtKB-KW"/>
</dbReference>
<evidence type="ECO:0000313" key="8">
    <source>
        <dbReference type="Proteomes" id="UP001304340"/>
    </source>
</evidence>
<dbReference type="InterPro" id="IPR029056">
    <property type="entry name" value="Ribokinase-like"/>
</dbReference>
<dbReference type="Gene3D" id="3.40.1190.20">
    <property type="match status" value="1"/>
</dbReference>
<evidence type="ECO:0000313" key="7">
    <source>
        <dbReference type="EMBL" id="WPF82675.1"/>
    </source>
</evidence>
<keyword evidence="4" id="KW-0418">Kinase</keyword>
<keyword evidence="1" id="KW-0963">Cytoplasm</keyword>
<evidence type="ECO:0000256" key="6">
    <source>
        <dbReference type="ARBA" id="ARBA00023152"/>
    </source>
</evidence>
<name>A0AAF0Z3M1_9MICO</name>
<accession>A0AAF0Z3M1</accession>
<protein>
    <recommendedName>
        <fullName evidence="9">ADP-dependent phosphofructokinase/glucokinase</fullName>
    </recommendedName>
</protein>
<dbReference type="GO" id="GO:0046872">
    <property type="term" value="F:metal ion binding"/>
    <property type="evidence" value="ECO:0007669"/>
    <property type="project" value="UniProtKB-KW"/>
</dbReference>
<dbReference type="KEGG" id="sbil:SANBI_000286"/>
<keyword evidence="6" id="KW-0324">Glycolysis</keyword>
<dbReference type="RefSeq" id="WP_319158252.1">
    <property type="nucleotide sequence ID" value="NZ_CP138359.1"/>
</dbReference>
<dbReference type="PANTHER" id="PTHR21208">
    <property type="entry name" value="ADP-DEPENDENT GLUCOKINASE"/>
    <property type="match status" value="1"/>
</dbReference>
<keyword evidence="3" id="KW-0479">Metal-binding</keyword>
<dbReference type="AlphaFoldDB" id="A0AAF0Z3M1"/>
<dbReference type="PROSITE" id="PS51255">
    <property type="entry name" value="ADPK"/>
    <property type="match status" value="1"/>
</dbReference>
<dbReference type="Pfam" id="PF04587">
    <property type="entry name" value="ADP_PFK_GK"/>
    <property type="match status" value="1"/>
</dbReference>
<proteinExistence type="predicted"/>